<protein>
    <submittedName>
        <fullName evidence="7">TetR/AcrR family transcriptional regulator C-terminal domain-containing protein</fullName>
    </submittedName>
</protein>
<dbReference type="InterPro" id="IPR009057">
    <property type="entry name" value="Homeodomain-like_sf"/>
</dbReference>
<dbReference type="InterPro" id="IPR001647">
    <property type="entry name" value="HTH_TetR"/>
</dbReference>
<dbReference type="SUPFAM" id="SSF46689">
    <property type="entry name" value="Homeodomain-like"/>
    <property type="match status" value="1"/>
</dbReference>
<dbReference type="PANTHER" id="PTHR30055">
    <property type="entry name" value="HTH-TYPE TRANSCRIPTIONAL REGULATOR RUTR"/>
    <property type="match status" value="1"/>
</dbReference>
<organism evidence="7 8">
    <name type="scientific">Microbacterium koreense</name>
    <dbReference type="NCBI Taxonomy" id="323761"/>
    <lineage>
        <taxon>Bacteria</taxon>
        <taxon>Bacillati</taxon>
        <taxon>Actinomycetota</taxon>
        <taxon>Actinomycetes</taxon>
        <taxon>Micrococcales</taxon>
        <taxon>Microbacteriaceae</taxon>
        <taxon>Microbacterium</taxon>
    </lineage>
</organism>
<dbReference type="InterPro" id="IPR004111">
    <property type="entry name" value="Repressor_TetR_C"/>
</dbReference>
<evidence type="ECO:0000256" key="1">
    <source>
        <dbReference type="ARBA" id="ARBA00022491"/>
    </source>
</evidence>
<keyword evidence="4" id="KW-0804">Transcription</keyword>
<reference evidence="8" key="1">
    <citation type="journal article" date="2019" name="Int. J. Syst. Evol. Microbiol.">
        <title>The Global Catalogue of Microorganisms (GCM) 10K type strain sequencing project: providing services to taxonomists for standard genome sequencing and annotation.</title>
        <authorList>
            <consortium name="The Broad Institute Genomics Platform"/>
            <consortium name="The Broad Institute Genome Sequencing Center for Infectious Disease"/>
            <person name="Wu L."/>
            <person name="Ma J."/>
        </authorList>
    </citation>
    <scope>NUCLEOTIDE SEQUENCE [LARGE SCALE GENOMIC DNA]</scope>
    <source>
        <strain evidence="8">CCUG 50754</strain>
    </source>
</reference>
<feature type="DNA-binding region" description="H-T-H motif" evidence="5">
    <location>
        <begin position="17"/>
        <end position="36"/>
    </location>
</feature>
<dbReference type="Proteomes" id="UP001597042">
    <property type="component" value="Unassembled WGS sequence"/>
</dbReference>
<keyword evidence="1" id="KW-0678">Repressor</keyword>
<dbReference type="SUPFAM" id="SSF48498">
    <property type="entry name" value="Tetracyclin repressor-like, C-terminal domain"/>
    <property type="match status" value="1"/>
</dbReference>
<accession>A0ABW2ZPM2</accession>
<dbReference type="Pfam" id="PF02909">
    <property type="entry name" value="TetR_C_1"/>
    <property type="match status" value="1"/>
</dbReference>
<dbReference type="Gene3D" id="1.10.10.60">
    <property type="entry name" value="Homeodomain-like"/>
    <property type="match status" value="1"/>
</dbReference>
<dbReference type="RefSeq" id="WP_378783263.1">
    <property type="nucleotide sequence ID" value="NZ_JBHTIM010000001.1"/>
</dbReference>
<dbReference type="EMBL" id="JBHTIM010000001">
    <property type="protein sequence ID" value="MFD0780565.1"/>
    <property type="molecule type" value="Genomic_DNA"/>
</dbReference>
<dbReference type="InterPro" id="IPR003012">
    <property type="entry name" value="Tet_transcr_reg_TetR"/>
</dbReference>
<evidence type="ECO:0000259" key="6">
    <source>
        <dbReference type="PROSITE" id="PS50977"/>
    </source>
</evidence>
<dbReference type="InterPro" id="IPR036271">
    <property type="entry name" value="Tet_transcr_reg_TetR-rel_C_sf"/>
</dbReference>
<evidence type="ECO:0000313" key="8">
    <source>
        <dbReference type="Proteomes" id="UP001597042"/>
    </source>
</evidence>
<evidence type="ECO:0000313" key="7">
    <source>
        <dbReference type="EMBL" id="MFD0780565.1"/>
    </source>
</evidence>
<dbReference type="PRINTS" id="PR00400">
    <property type="entry name" value="TETREPRESSOR"/>
</dbReference>
<dbReference type="PROSITE" id="PS50977">
    <property type="entry name" value="HTH_TETR_2"/>
    <property type="match status" value="1"/>
</dbReference>
<dbReference type="Pfam" id="PF00440">
    <property type="entry name" value="TetR_N"/>
    <property type="match status" value="1"/>
</dbReference>
<dbReference type="PANTHER" id="PTHR30055:SF151">
    <property type="entry name" value="TRANSCRIPTIONAL REGULATORY PROTEIN"/>
    <property type="match status" value="1"/>
</dbReference>
<proteinExistence type="predicted"/>
<evidence type="ECO:0000256" key="4">
    <source>
        <dbReference type="ARBA" id="ARBA00023163"/>
    </source>
</evidence>
<dbReference type="InterPro" id="IPR050109">
    <property type="entry name" value="HTH-type_TetR-like_transc_reg"/>
</dbReference>
<evidence type="ECO:0000256" key="2">
    <source>
        <dbReference type="ARBA" id="ARBA00023015"/>
    </source>
</evidence>
<name>A0ABW2ZPM2_9MICO</name>
<dbReference type="Gene3D" id="1.10.357.10">
    <property type="entry name" value="Tetracycline Repressor, domain 2"/>
    <property type="match status" value="1"/>
</dbReference>
<keyword evidence="3 5" id="KW-0238">DNA-binding</keyword>
<comment type="caution">
    <text evidence="7">The sequence shown here is derived from an EMBL/GenBank/DDBJ whole genome shotgun (WGS) entry which is preliminary data.</text>
</comment>
<keyword evidence="8" id="KW-1185">Reference proteome</keyword>
<evidence type="ECO:0000256" key="5">
    <source>
        <dbReference type="PROSITE-ProRule" id="PRU00335"/>
    </source>
</evidence>
<keyword evidence="2" id="KW-0805">Transcription regulation</keyword>
<feature type="domain" description="HTH tetR-type" evidence="6">
    <location>
        <begin position="1"/>
        <end position="54"/>
    </location>
</feature>
<gene>
    <name evidence="7" type="ORF">ACFQZV_04530</name>
</gene>
<sequence>MAAAIELADREGLEALTIRALASDMGVGPMTLYHYVQGKDDVLDGMVDAVFTQIALPDPTLTWRDAVRGRCLSARAVLARHSWSVPLLESRRSPGPATLRHHNAMLACLVDGGLSLPLTAHAYAVLDSYVYGFAVQEANLPVQGGEGSNEAAAEISAAFTPEAYPYLVRFTVEHAMKPGYRFGDSFEFGLDLLLDGLERAAVTDD</sequence>
<evidence type="ECO:0000256" key="3">
    <source>
        <dbReference type="ARBA" id="ARBA00023125"/>
    </source>
</evidence>